<sequence>MGLFSTTIVLAQDLDLDLGINGASPAHAPSPRLDKSQVLRVLKSPPRPTLPSSPSTSSLLATSLTRVSCPSSFVENRTQAEQAAIPLPTPLPPMKSDPAPHMRMVQAALALSLAILYFVTKLLEGYYG</sequence>
<dbReference type="AlphaFoldDB" id="A0A2P5B674"/>
<protein>
    <submittedName>
        <fullName evidence="1">Uncharacterized protein</fullName>
    </submittedName>
</protein>
<keyword evidence="2" id="KW-1185">Reference proteome</keyword>
<dbReference type="InParanoid" id="A0A2P5B674"/>
<gene>
    <name evidence="1" type="ORF">TorRG33x02_331210</name>
</gene>
<name>A0A2P5B674_TREOI</name>
<dbReference type="Proteomes" id="UP000237000">
    <property type="component" value="Unassembled WGS sequence"/>
</dbReference>
<evidence type="ECO:0000313" key="2">
    <source>
        <dbReference type="Proteomes" id="UP000237000"/>
    </source>
</evidence>
<accession>A0A2P5B674</accession>
<comment type="caution">
    <text evidence="1">The sequence shown here is derived from an EMBL/GenBank/DDBJ whole genome shotgun (WGS) entry which is preliminary data.</text>
</comment>
<proteinExistence type="predicted"/>
<dbReference type="EMBL" id="JXTC01000597">
    <property type="protein sequence ID" value="PON44279.1"/>
    <property type="molecule type" value="Genomic_DNA"/>
</dbReference>
<evidence type="ECO:0000313" key="1">
    <source>
        <dbReference type="EMBL" id="PON44279.1"/>
    </source>
</evidence>
<dbReference type="OrthoDB" id="10420268at2759"/>
<organism evidence="1 2">
    <name type="scientific">Trema orientale</name>
    <name type="common">Charcoal tree</name>
    <name type="synonym">Celtis orientalis</name>
    <dbReference type="NCBI Taxonomy" id="63057"/>
    <lineage>
        <taxon>Eukaryota</taxon>
        <taxon>Viridiplantae</taxon>
        <taxon>Streptophyta</taxon>
        <taxon>Embryophyta</taxon>
        <taxon>Tracheophyta</taxon>
        <taxon>Spermatophyta</taxon>
        <taxon>Magnoliopsida</taxon>
        <taxon>eudicotyledons</taxon>
        <taxon>Gunneridae</taxon>
        <taxon>Pentapetalae</taxon>
        <taxon>rosids</taxon>
        <taxon>fabids</taxon>
        <taxon>Rosales</taxon>
        <taxon>Cannabaceae</taxon>
        <taxon>Trema</taxon>
    </lineage>
</organism>
<reference evidence="2" key="1">
    <citation type="submission" date="2016-06" db="EMBL/GenBank/DDBJ databases">
        <title>Parallel loss of symbiosis genes in relatives of nitrogen-fixing non-legume Parasponia.</title>
        <authorList>
            <person name="Van Velzen R."/>
            <person name="Holmer R."/>
            <person name="Bu F."/>
            <person name="Rutten L."/>
            <person name="Van Zeijl A."/>
            <person name="Liu W."/>
            <person name="Santuari L."/>
            <person name="Cao Q."/>
            <person name="Sharma T."/>
            <person name="Shen D."/>
            <person name="Roswanjaya Y."/>
            <person name="Wardhani T."/>
            <person name="Kalhor M.S."/>
            <person name="Jansen J."/>
            <person name="Van den Hoogen J."/>
            <person name="Gungor B."/>
            <person name="Hartog M."/>
            <person name="Hontelez J."/>
            <person name="Verver J."/>
            <person name="Yang W.-C."/>
            <person name="Schijlen E."/>
            <person name="Repin R."/>
            <person name="Schilthuizen M."/>
            <person name="Schranz E."/>
            <person name="Heidstra R."/>
            <person name="Miyata K."/>
            <person name="Fedorova E."/>
            <person name="Kohlen W."/>
            <person name="Bisseling T."/>
            <person name="Smit S."/>
            <person name="Geurts R."/>
        </authorList>
    </citation>
    <scope>NUCLEOTIDE SEQUENCE [LARGE SCALE GENOMIC DNA]</scope>
    <source>
        <strain evidence="2">cv. RG33-2</strain>
    </source>
</reference>